<proteinExistence type="predicted"/>
<feature type="compositionally biased region" description="Basic residues" evidence="1">
    <location>
        <begin position="41"/>
        <end position="55"/>
    </location>
</feature>
<dbReference type="HOGENOM" id="CLU_2890293_0_0_1"/>
<dbReference type="AlphaFoldDB" id="M1ACU1"/>
<dbReference type="EnsemblPlants" id="PGSC0003DMT400019949">
    <property type="protein sequence ID" value="PGSC0003DMT400019949"/>
    <property type="gene ID" value="PGSC0003DMG400007721"/>
</dbReference>
<evidence type="ECO:0000256" key="1">
    <source>
        <dbReference type="SAM" id="MobiDB-lite"/>
    </source>
</evidence>
<dbReference type="Proteomes" id="UP000011115">
    <property type="component" value="Unassembled WGS sequence"/>
</dbReference>
<reference evidence="2" key="2">
    <citation type="submission" date="2015-06" db="UniProtKB">
        <authorList>
            <consortium name="EnsemblPlants"/>
        </authorList>
    </citation>
    <scope>IDENTIFICATION</scope>
    <source>
        <strain evidence="2">DM1-3 516 R44</strain>
    </source>
</reference>
<name>M1ACU1_SOLTU</name>
<dbReference type="Gramene" id="PGSC0003DMT400019949">
    <property type="protein sequence ID" value="PGSC0003DMT400019949"/>
    <property type="gene ID" value="PGSC0003DMG400007721"/>
</dbReference>
<organism evidence="2 3">
    <name type="scientific">Solanum tuberosum</name>
    <name type="common">Potato</name>
    <dbReference type="NCBI Taxonomy" id="4113"/>
    <lineage>
        <taxon>Eukaryota</taxon>
        <taxon>Viridiplantae</taxon>
        <taxon>Streptophyta</taxon>
        <taxon>Embryophyta</taxon>
        <taxon>Tracheophyta</taxon>
        <taxon>Spermatophyta</taxon>
        <taxon>Magnoliopsida</taxon>
        <taxon>eudicotyledons</taxon>
        <taxon>Gunneridae</taxon>
        <taxon>Pentapetalae</taxon>
        <taxon>asterids</taxon>
        <taxon>lamiids</taxon>
        <taxon>Solanales</taxon>
        <taxon>Solanaceae</taxon>
        <taxon>Solanoideae</taxon>
        <taxon>Solaneae</taxon>
        <taxon>Solanum</taxon>
    </lineage>
</organism>
<evidence type="ECO:0000313" key="3">
    <source>
        <dbReference type="Proteomes" id="UP000011115"/>
    </source>
</evidence>
<accession>M1ACU1</accession>
<protein>
    <submittedName>
        <fullName evidence="2">Uncharacterized protein</fullName>
    </submittedName>
</protein>
<feature type="region of interest" description="Disordered" evidence="1">
    <location>
        <begin position="41"/>
        <end position="63"/>
    </location>
</feature>
<evidence type="ECO:0000313" key="2">
    <source>
        <dbReference type="EnsemblPlants" id="PGSC0003DMT400019949"/>
    </source>
</evidence>
<reference evidence="3" key="1">
    <citation type="journal article" date="2011" name="Nature">
        <title>Genome sequence and analysis of the tuber crop potato.</title>
        <authorList>
            <consortium name="The Potato Genome Sequencing Consortium"/>
        </authorList>
    </citation>
    <scope>NUCLEOTIDE SEQUENCE [LARGE SCALE GENOMIC DNA]</scope>
    <source>
        <strain evidence="3">cv. DM1-3 516 R44</strain>
    </source>
</reference>
<sequence>MIWHRGSRRTHHSSLEYPISHCPASLISFHPQVNQMVIIGKKARTRGPKSRRRNKGICGPKTE</sequence>
<dbReference type="PaxDb" id="4113-PGSC0003DMT400019949"/>
<keyword evidence="3" id="KW-1185">Reference proteome</keyword>
<dbReference type="InParanoid" id="M1ACU1"/>